<keyword evidence="2" id="KW-1185">Reference proteome</keyword>
<protein>
    <submittedName>
        <fullName evidence="1">Uncharacterized protein</fullName>
    </submittedName>
</protein>
<dbReference type="EMBL" id="JAVRHY010000006">
    <property type="protein sequence ID" value="MDT0618471.1"/>
    <property type="molecule type" value="Genomic_DNA"/>
</dbReference>
<evidence type="ECO:0000313" key="2">
    <source>
        <dbReference type="Proteomes" id="UP001259982"/>
    </source>
</evidence>
<evidence type="ECO:0000313" key="1">
    <source>
        <dbReference type="EMBL" id="MDT0618471.1"/>
    </source>
</evidence>
<name>A0ABU3B7N1_9GAMM</name>
<dbReference type="RefSeq" id="WP_311658590.1">
    <property type="nucleotide sequence ID" value="NZ_JAVRHY010000006.1"/>
</dbReference>
<organism evidence="1 2">
    <name type="scientific">Spectribacter acetivorans</name>
    <dbReference type="NCBI Taxonomy" id="3075603"/>
    <lineage>
        <taxon>Bacteria</taxon>
        <taxon>Pseudomonadati</taxon>
        <taxon>Pseudomonadota</taxon>
        <taxon>Gammaproteobacteria</taxon>
        <taxon>Salinisphaerales</taxon>
        <taxon>Salinisphaeraceae</taxon>
        <taxon>Spectribacter</taxon>
    </lineage>
</organism>
<gene>
    <name evidence="1" type="ORF">RM531_08275</name>
</gene>
<reference evidence="1 2" key="1">
    <citation type="submission" date="2023-09" db="EMBL/GenBank/DDBJ databases">
        <authorList>
            <person name="Rey-Velasco X."/>
        </authorList>
    </citation>
    <scope>NUCLEOTIDE SEQUENCE [LARGE SCALE GENOMIC DNA]</scope>
    <source>
        <strain evidence="1 2">P385</strain>
    </source>
</reference>
<sequence>MHDPVLFLAKQDRRFARSIGMERVLHPRRHIPASPLIVLLEQLPMRERLLYQGVTVDRELGYRGSRRFPSAEALLKWLKPGDGESPERSWRDREFSQRLTREDLVRACAREPDPLAIEAYARRFPLYR</sequence>
<comment type="caution">
    <text evidence="1">The sequence shown here is derived from an EMBL/GenBank/DDBJ whole genome shotgun (WGS) entry which is preliminary data.</text>
</comment>
<accession>A0ABU3B7N1</accession>
<proteinExistence type="predicted"/>
<dbReference type="Proteomes" id="UP001259982">
    <property type="component" value="Unassembled WGS sequence"/>
</dbReference>